<dbReference type="InterPro" id="IPR051202">
    <property type="entry name" value="Peptidase_C40"/>
</dbReference>
<evidence type="ECO:0000256" key="1">
    <source>
        <dbReference type="ARBA" id="ARBA00007074"/>
    </source>
</evidence>
<comment type="caution">
    <text evidence="8">The sequence shown here is derived from an EMBL/GenBank/DDBJ whole genome shotgun (WGS) entry which is preliminary data.</text>
</comment>
<keyword evidence="6" id="KW-0732">Signal</keyword>
<reference evidence="8 9" key="1">
    <citation type="submission" date="2015-11" db="EMBL/GenBank/DDBJ databases">
        <title>Bacillus caseinolyticus sp nov.</title>
        <authorList>
            <person name="Dastager S.G."/>
            <person name="Mawlankar R."/>
        </authorList>
    </citation>
    <scope>NUCLEOTIDE SEQUENCE [LARGE SCALE GENOMIC DNA]</scope>
    <source>
        <strain evidence="8 9">SGD-V-76</strain>
    </source>
</reference>
<organism evidence="8 9">
    <name type="scientific">Priestia veravalensis</name>
    <dbReference type="NCBI Taxonomy" id="1414648"/>
    <lineage>
        <taxon>Bacteria</taxon>
        <taxon>Bacillati</taxon>
        <taxon>Bacillota</taxon>
        <taxon>Bacilli</taxon>
        <taxon>Bacillales</taxon>
        <taxon>Bacillaceae</taxon>
        <taxon>Priestia</taxon>
    </lineage>
</organism>
<keyword evidence="2" id="KW-0645">Protease</keyword>
<dbReference type="SUPFAM" id="SSF47090">
    <property type="entry name" value="PGBD-like"/>
    <property type="match status" value="2"/>
</dbReference>
<dbReference type="Pfam" id="PF01471">
    <property type="entry name" value="PG_binding_1"/>
    <property type="match status" value="2"/>
</dbReference>
<evidence type="ECO:0000256" key="3">
    <source>
        <dbReference type="ARBA" id="ARBA00022801"/>
    </source>
</evidence>
<feature type="chain" id="PRO_5006893818" evidence="6">
    <location>
        <begin position="24"/>
        <end position="314"/>
    </location>
</feature>
<dbReference type="EMBL" id="LNQP01000145">
    <property type="protein sequence ID" value="KSU83968.1"/>
    <property type="molecule type" value="Genomic_DNA"/>
</dbReference>
<dbReference type="PANTHER" id="PTHR47053">
    <property type="entry name" value="MUREIN DD-ENDOPEPTIDASE MEPH-RELATED"/>
    <property type="match status" value="1"/>
</dbReference>
<feature type="signal peptide" evidence="6">
    <location>
        <begin position="1"/>
        <end position="23"/>
    </location>
</feature>
<accession>A0A0V8JBF2</accession>
<sequence>MKKLVATMTVASALFASPIISNAAFGDQTLKSGMKNNDVKQLQQVLKQKGYFKNSTTTTYFGSITKQAVVNFQKANRLSADGIVGPTTFKALNVASSNQGSNTATAGTKVLKQGMTSSDVQKLQQILKQKGYFKNSTTTTYFGSITKQAVVNFQKANRLSADGIVGPATWKALGNSSSVTTPSKPVQPSNTSTSSASKLINTGKKYIGVKYVWGGTTPSGFDCSGFLDYVYKEALGIKLPRTVADIYKVGVSVKSPSVGDLVFFETYKPGPSHAGIYLGNGQFLQAGSSTGVTISSMSNSYWSKRYLGAKKINY</sequence>
<name>A0A0V8JBF2_9BACI</name>
<evidence type="ECO:0000256" key="4">
    <source>
        <dbReference type="ARBA" id="ARBA00022807"/>
    </source>
</evidence>
<dbReference type="SUPFAM" id="SSF54001">
    <property type="entry name" value="Cysteine proteinases"/>
    <property type="match status" value="1"/>
</dbReference>
<dbReference type="GO" id="GO:0008234">
    <property type="term" value="F:cysteine-type peptidase activity"/>
    <property type="evidence" value="ECO:0007669"/>
    <property type="project" value="UniProtKB-KW"/>
</dbReference>
<evidence type="ECO:0000256" key="6">
    <source>
        <dbReference type="SAM" id="SignalP"/>
    </source>
</evidence>
<keyword evidence="3" id="KW-0378">Hydrolase</keyword>
<dbReference type="InterPro" id="IPR002477">
    <property type="entry name" value="Peptidoglycan-bd-like"/>
</dbReference>
<dbReference type="Pfam" id="PF00877">
    <property type="entry name" value="NLPC_P60"/>
    <property type="match status" value="1"/>
</dbReference>
<dbReference type="Gene3D" id="1.10.101.10">
    <property type="entry name" value="PGBD-like superfamily/PGBD"/>
    <property type="match status" value="2"/>
</dbReference>
<evidence type="ECO:0000259" key="7">
    <source>
        <dbReference type="PROSITE" id="PS51935"/>
    </source>
</evidence>
<keyword evidence="4" id="KW-0788">Thiol protease</keyword>
<evidence type="ECO:0000256" key="2">
    <source>
        <dbReference type="ARBA" id="ARBA00022670"/>
    </source>
</evidence>
<proteinExistence type="inferred from homology"/>
<evidence type="ECO:0000313" key="9">
    <source>
        <dbReference type="Proteomes" id="UP000053681"/>
    </source>
</evidence>
<gene>
    <name evidence="8" type="ORF">AS180_21185</name>
</gene>
<dbReference type="InterPro" id="IPR038765">
    <property type="entry name" value="Papain-like_cys_pep_sf"/>
</dbReference>
<dbReference type="InterPro" id="IPR036365">
    <property type="entry name" value="PGBD-like_sf"/>
</dbReference>
<keyword evidence="9" id="KW-1185">Reference proteome</keyword>
<protein>
    <submittedName>
        <fullName evidence="8">Peptidase</fullName>
    </submittedName>
</protein>
<dbReference type="InterPro" id="IPR036366">
    <property type="entry name" value="PGBDSf"/>
</dbReference>
<dbReference type="RefSeq" id="WP_062687468.1">
    <property type="nucleotide sequence ID" value="NZ_KQ758759.1"/>
</dbReference>
<evidence type="ECO:0000256" key="5">
    <source>
        <dbReference type="SAM" id="MobiDB-lite"/>
    </source>
</evidence>
<feature type="region of interest" description="Disordered" evidence="5">
    <location>
        <begin position="176"/>
        <end position="196"/>
    </location>
</feature>
<dbReference type="PANTHER" id="PTHR47053:SF1">
    <property type="entry name" value="MUREIN DD-ENDOPEPTIDASE MEPH-RELATED"/>
    <property type="match status" value="1"/>
</dbReference>
<dbReference type="Gene3D" id="3.90.1720.10">
    <property type="entry name" value="endopeptidase domain like (from Nostoc punctiforme)"/>
    <property type="match status" value="1"/>
</dbReference>
<dbReference type="AlphaFoldDB" id="A0A0V8JBF2"/>
<dbReference type="PROSITE" id="PS51935">
    <property type="entry name" value="NLPC_P60"/>
    <property type="match status" value="1"/>
</dbReference>
<dbReference type="InterPro" id="IPR000064">
    <property type="entry name" value="NLP_P60_dom"/>
</dbReference>
<feature type="domain" description="NlpC/P60" evidence="7">
    <location>
        <begin position="193"/>
        <end position="313"/>
    </location>
</feature>
<evidence type="ECO:0000313" key="8">
    <source>
        <dbReference type="EMBL" id="KSU83968.1"/>
    </source>
</evidence>
<comment type="similarity">
    <text evidence="1">Belongs to the peptidase C40 family.</text>
</comment>
<dbReference type="GO" id="GO:0006508">
    <property type="term" value="P:proteolysis"/>
    <property type="evidence" value="ECO:0007669"/>
    <property type="project" value="UniProtKB-KW"/>
</dbReference>
<dbReference type="Proteomes" id="UP000053681">
    <property type="component" value="Unassembled WGS sequence"/>
</dbReference>